<name>A0A9X9WUD1_9PROT</name>
<dbReference type="AlphaFoldDB" id="A0A9X9WUD1"/>
<reference evidence="1" key="1">
    <citation type="submission" date="2020-01" db="EMBL/GenBank/DDBJ databases">
        <authorList>
            <person name="Rat A."/>
        </authorList>
    </citation>
    <scope>NUCLEOTIDE SEQUENCE</scope>
    <source>
        <strain evidence="1">LMG 31231</strain>
    </source>
</reference>
<evidence type="ECO:0000313" key="2">
    <source>
        <dbReference type="Proteomes" id="UP001138751"/>
    </source>
</evidence>
<proteinExistence type="predicted"/>
<comment type="caution">
    <text evidence="1">The sequence shown here is derived from an EMBL/GenBank/DDBJ whole genome shotgun (WGS) entry which is preliminary data.</text>
</comment>
<gene>
    <name evidence="1" type="ORF">GXW76_06220</name>
</gene>
<keyword evidence="2" id="KW-1185">Reference proteome</keyword>
<sequence length="101" mass="11077">MSPYVWFSGLGGEVRGPHRAETFSADFGDIFDTMKFSFMGLAEARRGNFSLVTDIMYLNLEQGVPVPGFGAYSGGSARTQSVGGDLRHRPLYRAGWVGRTH</sequence>
<accession>A0A9X9WUD1</accession>
<evidence type="ECO:0000313" key="1">
    <source>
        <dbReference type="EMBL" id="MBR0670760.1"/>
    </source>
</evidence>
<protein>
    <submittedName>
        <fullName evidence="1">Uncharacterized protein</fullName>
    </submittedName>
</protein>
<organism evidence="1 2">
    <name type="scientific">Neoroseomonas soli</name>
    <dbReference type="NCBI Taxonomy" id="1081025"/>
    <lineage>
        <taxon>Bacteria</taxon>
        <taxon>Pseudomonadati</taxon>
        <taxon>Pseudomonadota</taxon>
        <taxon>Alphaproteobacteria</taxon>
        <taxon>Acetobacterales</taxon>
        <taxon>Acetobacteraceae</taxon>
        <taxon>Neoroseomonas</taxon>
    </lineage>
</organism>
<dbReference type="Proteomes" id="UP001138751">
    <property type="component" value="Unassembled WGS sequence"/>
</dbReference>
<reference evidence="1" key="2">
    <citation type="journal article" date="2021" name="Syst. Appl. Microbiol.">
        <title>Roseomonas hellenica sp. nov., isolated from roots of wild-growing Alkanna tinctoria.</title>
        <authorList>
            <person name="Rat A."/>
            <person name="Naranjo H.D."/>
            <person name="Lebbe L."/>
            <person name="Cnockaert M."/>
            <person name="Krigas N."/>
            <person name="Grigoriadou K."/>
            <person name="Maloupa E."/>
            <person name="Willems A."/>
        </authorList>
    </citation>
    <scope>NUCLEOTIDE SEQUENCE</scope>
    <source>
        <strain evidence="1">LMG 31231</strain>
    </source>
</reference>
<dbReference type="RefSeq" id="WP_211861133.1">
    <property type="nucleotide sequence ID" value="NZ_JAAEDM010000010.1"/>
</dbReference>
<dbReference type="EMBL" id="JAAEDM010000010">
    <property type="protein sequence ID" value="MBR0670760.1"/>
    <property type="molecule type" value="Genomic_DNA"/>
</dbReference>